<dbReference type="InterPro" id="IPR000504">
    <property type="entry name" value="RRM_dom"/>
</dbReference>
<sequence length="708" mass="78360">MLRQSTSMCEENELPGHLRETLRLLDCSNDRDGPQKILHKPLVQLQDSFQTAHSYPSARDSNHQQAPEGPSLYNLNEEGASWHMAPSSSTALCKGPAPLACFSVDMKLKNQQERPELRSQTAVTQGQSANSSYTDVILFQSEWAKFENNTPSKHYGFHNVQMDSVEYTYSRINHLTEVKELDSKEVRRDLLVNSTERAMDENAAIVNCGESRNYLYSVMKDDQSILACLPSEETKAVAGISESSKSHQSSMKMSPAGSFTSTPRPLTTWDVKVETEPAQHMSTSTQTEAPETSDKHVITEVHMADLDYVAEEFLKLKAAKEELRELKAKMKRLKNPPENILSVLQNLETGFSQLRDMIMAGVPLKQMEPLSVNCEKISTEVSSIPAQISDDVLRNVPPGSSQKTPTHKTSGEDKGCTDSQSRDSCQEKDKETKKESRKPTRAVTLLQNPPKLEEKQSISCKEPHTSEAWYDAEENLELPGPEAAPVGQDATGLPSEEVEISVLFVSNLPSHVAKSDVILWFEKYNVLEVSLSDLKNGLRVAIVTTSGSQSAKEAVRDLNGCNMQGHTLHVEHIIRPTGGNQSQALDPVSGPESAQAKKPRTSNTESSKTERELIAQPLLSSSMKNRKVSCTPTVRGTCVPQHYCTLGGFETLMAELTQRHPDVSRQRIIDALSELKAKHGGVLISLPLSTIRDMMSELLIQPATTTQR</sequence>
<name>A0AAV1H0T1_XYRNO</name>
<dbReference type="EMBL" id="OY660881">
    <property type="protein sequence ID" value="CAJ1079004.1"/>
    <property type="molecule type" value="Genomic_DNA"/>
</dbReference>
<feature type="region of interest" description="Disordered" evidence="4">
    <location>
        <begin position="239"/>
        <end position="265"/>
    </location>
</feature>
<feature type="coiled-coil region" evidence="3">
    <location>
        <begin position="309"/>
        <end position="336"/>
    </location>
</feature>
<dbReference type="GO" id="GO:0003729">
    <property type="term" value="F:mRNA binding"/>
    <property type="evidence" value="ECO:0007669"/>
    <property type="project" value="TreeGrafter"/>
</dbReference>
<evidence type="ECO:0000313" key="6">
    <source>
        <dbReference type="EMBL" id="CAJ1079004.1"/>
    </source>
</evidence>
<dbReference type="SUPFAM" id="SSF54928">
    <property type="entry name" value="RNA-binding domain, RBD"/>
    <property type="match status" value="1"/>
</dbReference>
<dbReference type="Proteomes" id="UP001178508">
    <property type="component" value="Chromosome 18"/>
</dbReference>
<dbReference type="SMART" id="SM00360">
    <property type="entry name" value="RRM"/>
    <property type="match status" value="1"/>
</dbReference>
<feature type="compositionally biased region" description="Basic and acidic residues" evidence="4">
    <location>
        <begin position="451"/>
        <end position="463"/>
    </location>
</feature>
<proteinExistence type="predicted"/>
<keyword evidence="1 2" id="KW-0694">RNA-binding</keyword>
<dbReference type="Gene3D" id="3.30.70.330">
    <property type="match status" value="1"/>
</dbReference>
<feature type="compositionally biased region" description="Polar residues" evidence="4">
    <location>
        <begin position="398"/>
        <end position="408"/>
    </location>
</feature>
<keyword evidence="3" id="KW-0175">Coiled coil</keyword>
<dbReference type="AlphaFoldDB" id="A0AAV1H0T1"/>
<protein>
    <submittedName>
        <fullName evidence="6">RNA-binding protein 44 isoform X2</fullName>
    </submittedName>
</protein>
<feature type="region of interest" description="Disordered" evidence="4">
    <location>
        <begin position="577"/>
        <end position="612"/>
    </location>
</feature>
<organism evidence="6 7">
    <name type="scientific">Xyrichtys novacula</name>
    <name type="common">Pearly razorfish</name>
    <name type="synonym">Hemipteronotus novacula</name>
    <dbReference type="NCBI Taxonomy" id="13765"/>
    <lineage>
        <taxon>Eukaryota</taxon>
        <taxon>Metazoa</taxon>
        <taxon>Chordata</taxon>
        <taxon>Craniata</taxon>
        <taxon>Vertebrata</taxon>
        <taxon>Euteleostomi</taxon>
        <taxon>Actinopterygii</taxon>
        <taxon>Neopterygii</taxon>
        <taxon>Teleostei</taxon>
        <taxon>Neoteleostei</taxon>
        <taxon>Acanthomorphata</taxon>
        <taxon>Eupercaria</taxon>
        <taxon>Labriformes</taxon>
        <taxon>Labridae</taxon>
        <taxon>Xyrichtys</taxon>
    </lineage>
</organism>
<dbReference type="InterPro" id="IPR012677">
    <property type="entry name" value="Nucleotide-bd_a/b_plait_sf"/>
</dbReference>
<feature type="compositionally biased region" description="Low complexity" evidence="4">
    <location>
        <begin position="241"/>
        <end position="254"/>
    </location>
</feature>
<accession>A0AAV1H0T1</accession>
<dbReference type="InterPro" id="IPR050374">
    <property type="entry name" value="RRT5_SRSF_SR"/>
</dbReference>
<feature type="compositionally biased region" description="Basic and acidic residues" evidence="4">
    <location>
        <begin position="409"/>
        <end position="438"/>
    </location>
</feature>
<dbReference type="Pfam" id="PF00076">
    <property type="entry name" value="RRM_1"/>
    <property type="match status" value="1"/>
</dbReference>
<evidence type="ECO:0000256" key="4">
    <source>
        <dbReference type="SAM" id="MobiDB-lite"/>
    </source>
</evidence>
<keyword evidence="7" id="KW-1185">Reference proteome</keyword>
<evidence type="ECO:0000313" key="7">
    <source>
        <dbReference type="Proteomes" id="UP001178508"/>
    </source>
</evidence>
<reference evidence="6" key="1">
    <citation type="submission" date="2023-08" db="EMBL/GenBank/DDBJ databases">
        <authorList>
            <person name="Alioto T."/>
            <person name="Alioto T."/>
            <person name="Gomez Garrido J."/>
        </authorList>
    </citation>
    <scope>NUCLEOTIDE SEQUENCE</scope>
</reference>
<evidence type="ECO:0000259" key="5">
    <source>
        <dbReference type="PROSITE" id="PS50102"/>
    </source>
</evidence>
<dbReference type="PROSITE" id="PS50102">
    <property type="entry name" value="RRM"/>
    <property type="match status" value="1"/>
</dbReference>
<dbReference type="PANTHER" id="PTHR23003">
    <property type="entry name" value="RNA RECOGNITION MOTIF RRM DOMAIN CONTAINING PROTEIN"/>
    <property type="match status" value="1"/>
</dbReference>
<dbReference type="GO" id="GO:0005737">
    <property type="term" value="C:cytoplasm"/>
    <property type="evidence" value="ECO:0007669"/>
    <property type="project" value="TreeGrafter"/>
</dbReference>
<feature type="region of interest" description="Disordered" evidence="4">
    <location>
        <begin position="50"/>
        <end position="71"/>
    </location>
</feature>
<feature type="region of interest" description="Disordered" evidence="4">
    <location>
        <begin position="388"/>
        <end position="463"/>
    </location>
</feature>
<dbReference type="GO" id="GO:0005634">
    <property type="term" value="C:nucleus"/>
    <property type="evidence" value="ECO:0007669"/>
    <property type="project" value="TreeGrafter"/>
</dbReference>
<feature type="domain" description="RRM" evidence="5">
    <location>
        <begin position="501"/>
        <end position="575"/>
    </location>
</feature>
<dbReference type="InterPro" id="IPR035979">
    <property type="entry name" value="RBD_domain_sf"/>
</dbReference>
<evidence type="ECO:0000256" key="2">
    <source>
        <dbReference type="PROSITE-ProRule" id="PRU00176"/>
    </source>
</evidence>
<evidence type="ECO:0000256" key="3">
    <source>
        <dbReference type="SAM" id="Coils"/>
    </source>
</evidence>
<gene>
    <name evidence="6" type="ORF">XNOV1_A019458</name>
</gene>
<evidence type="ECO:0000256" key="1">
    <source>
        <dbReference type="ARBA" id="ARBA00022884"/>
    </source>
</evidence>
<dbReference type="CDD" id="cd00590">
    <property type="entry name" value="RRM_SF"/>
    <property type="match status" value="1"/>
</dbReference>